<sequence>MFENKLPPEIPRKLLYLTALYYYRDLFEENEIVRTTWHCITSFLDDLEAFDPVLDNLGRRQGKLESRPHYCIYKRLVFLECSIYHIRLALLLNSRLDCWNRADVDNVIILWRHLISGTCDKIKV</sequence>
<accession>A0A238BS26</accession>
<protein>
    <submittedName>
        <fullName evidence="1">Uncharacterized protein</fullName>
    </submittedName>
</protein>
<dbReference type="Proteomes" id="UP000242913">
    <property type="component" value="Unassembled WGS sequence"/>
</dbReference>
<name>A0A238BS26_9BILA</name>
<dbReference type="AlphaFoldDB" id="A0A238BS26"/>
<gene>
    <name evidence="1" type="ORF">X798_04944</name>
</gene>
<proteinExistence type="predicted"/>
<evidence type="ECO:0000313" key="1">
    <source>
        <dbReference type="EMBL" id="OZC08052.1"/>
    </source>
</evidence>
<evidence type="ECO:0000313" key="2">
    <source>
        <dbReference type="Proteomes" id="UP000242913"/>
    </source>
</evidence>
<organism evidence="1 2">
    <name type="scientific">Onchocerca flexuosa</name>
    <dbReference type="NCBI Taxonomy" id="387005"/>
    <lineage>
        <taxon>Eukaryota</taxon>
        <taxon>Metazoa</taxon>
        <taxon>Ecdysozoa</taxon>
        <taxon>Nematoda</taxon>
        <taxon>Chromadorea</taxon>
        <taxon>Rhabditida</taxon>
        <taxon>Spirurina</taxon>
        <taxon>Spiruromorpha</taxon>
        <taxon>Filarioidea</taxon>
        <taxon>Onchocercidae</taxon>
        <taxon>Onchocerca</taxon>
    </lineage>
</organism>
<dbReference type="OrthoDB" id="436496at2759"/>
<dbReference type="EMBL" id="KZ270016">
    <property type="protein sequence ID" value="OZC08052.1"/>
    <property type="molecule type" value="Genomic_DNA"/>
</dbReference>
<reference evidence="1 2" key="1">
    <citation type="submission" date="2015-12" db="EMBL/GenBank/DDBJ databases">
        <title>Draft genome of the nematode, Onchocerca flexuosa.</title>
        <authorList>
            <person name="Mitreva M."/>
        </authorList>
    </citation>
    <scope>NUCLEOTIDE SEQUENCE [LARGE SCALE GENOMIC DNA]</scope>
    <source>
        <strain evidence="1">Red Deer</strain>
    </source>
</reference>
<keyword evidence="2" id="KW-1185">Reference proteome</keyword>